<keyword evidence="3" id="KW-0449">Lipoprotein</keyword>
<organism evidence="3 4">
    <name type="scientific">Mycoplasma crocodyli (strain ATCC 51981 / MP145)</name>
    <dbReference type="NCBI Taxonomy" id="512564"/>
    <lineage>
        <taxon>Bacteria</taxon>
        <taxon>Bacillati</taxon>
        <taxon>Mycoplasmatota</taxon>
        <taxon>Mollicutes</taxon>
        <taxon>Mycoplasmataceae</taxon>
        <taxon>Mycoplasma</taxon>
    </lineage>
</organism>
<dbReference type="OrthoDB" id="403774at2"/>
<evidence type="ECO:0000313" key="3">
    <source>
        <dbReference type="EMBL" id="ADE19458.1"/>
    </source>
</evidence>
<feature type="domain" description="Lipoprotein-associated type-17" evidence="2">
    <location>
        <begin position="167"/>
        <end position="237"/>
    </location>
</feature>
<reference evidence="4" key="1">
    <citation type="submission" date="2010-03" db="EMBL/GenBank/DDBJ databases">
        <title>The complete genome of Mycoplasma crocodyli MP145.</title>
        <authorList>
            <person name="Glass J.I."/>
            <person name="Durkin A.S."/>
            <person name="Hostetler J."/>
            <person name="Jackson J."/>
            <person name="Johnson J."/>
            <person name="May M.A."/>
            <person name="Paralanov V."/>
            <person name="Radune D."/>
            <person name="Szczypinski B."/>
            <person name="Brown D.R."/>
        </authorList>
    </citation>
    <scope>NUCLEOTIDE SEQUENCE [LARGE SCALE GENOMIC DNA]</scope>
    <source>
        <strain evidence="4">ATCC 51981 / MP145</strain>
    </source>
</reference>
<reference key="2">
    <citation type="submission" date="2010-03" db="EMBL/GenBank/DDBJ databases">
        <authorList>
            <person name="Ma Z."/>
            <person name="Wang X."/>
            <person name="Liu H."/>
        </authorList>
    </citation>
    <scope>NUCLEOTIDE SEQUENCE</scope>
    <source>
        <strain>MP145</strain>
    </source>
</reference>
<dbReference type="Pfam" id="PF04200">
    <property type="entry name" value="Lipoprotein_17"/>
    <property type="match status" value="7"/>
</dbReference>
<accession>D5E4Z7</accession>
<dbReference type="RefSeq" id="WP_013054235.1">
    <property type="nucleotide sequence ID" value="NC_014014.1"/>
</dbReference>
<dbReference type="InterPro" id="IPR007326">
    <property type="entry name" value="Lipoprotein-assoc_dom"/>
</dbReference>
<dbReference type="STRING" id="512564.MCRO_0169"/>
<feature type="domain" description="Lipoprotein-associated type-17" evidence="2">
    <location>
        <begin position="379"/>
        <end position="427"/>
    </location>
</feature>
<feature type="domain" description="Lipoprotein-associated type-17" evidence="2">
    <location>
        <begin position="453"/>
        <end position="522"/>
    </location>
</feature>
<feature type="domain" description="Lipoprotein-associated type-17" evidence="2">
    <location>
        <begin position="68"/>
        <end position="137"/>
    </location>
</feature>
<feature type="domain" description="Lipoprotein-associated type-17" evidence="2">
    <location>
        <begin position="250"/>
        <end position="330"/>
    </location>
</feature>
<proteinExistence type="predicted"/>
<sequence length="898" mass="102168">MKKINKLKMFGVLAIAISFAPIAMSTSCKKIDDKKPVTPPTPGKEKTDKELIDEEVLKVKLSIKGLEETKYNTKFADEINKTDIVLNGYDTAKYTSTIEEFKTSKDEGKITVKYTLKLTKDNKIVSKQMTHEFKNFKVAATTPVVKTDKELIDEEVLKVKLSIKGLEESKYNTKFADEINKTDIVLNGYDTAKYTSTIEEFKTSKDEGKITVKYTLKLTKDNKIVSKQMTHEFKNFKIITEEDLINDEFAKVTYSIDKLEESAYPTKKASEITKAMLLFDGYEKTKYEVIVVNFVTDDSLGTINFTYQLKLTAKPTVLSLTKNVVLTKFKIDTTIVKSAEDTEVEKITVSILGINVVDYPKHVPDEFEFDSSVELNGYDKSKYLASVEKITSDRFEGTLSVTVKITNQADTTKVSKLRTILVNGFQKNTKTEKQIADEEVMKLKFIINGVEEKDYKDTLPEDIDKLQIQLINYLSERFDAEITTFSADNKIGKITFNVKLTSKYDNKIMSRERTIEINGLKTSTKTAKELIDEEAKKATLKIKTYEEADYPNISLIDLNNYDVSVININSTKYYGTITHFKRDVELGKLTVKFKLSLLVPSATPLESEEITKEITTFKRVNIQEEIDKEIDKIKIIEISGIEKANYPKHLASSITKDKVKPNTGVINQNLYYAIVDEVNADDEAGKLTVKFHLKFLNGLTIISKTNTMVLDNFKKKTQKELIDEELAKVKVAIKGIPTTEYKNKQASEIKEDQLEFTGFNTERYEVKVENFKTDNRTSKVTFDYYLQTKATPVTISAKKFGFEITGFKVLTEMELLELQLKLIKYSYVGKKEDIKASTADKGRISINDYDPTNFDKTEVTITNTNDAEGKLTFTYTLKSKKDTTVTKLVTVVMEGFKK</sequence>
<dbReference type="PROSITE" id="PS51257">
    <property type="entry name" value="PROKAR_LIPOPROTEIN"/>
    <property type="match status" value="1"/>
</dbReference>
<gene>
    <name evidence="3" type="ordered locus">MCRO_0169</name>
</gene>
<protein>
    <submittedName>
        <fullName evidence="3">MAA2 antigen-like lipoprotein</fullName>
    </submittedName>
</protein>
<dbReference type="EMBL" id="CP001991">
    <property type="protein sequence ID" value="ADE19458.1"/>
    <property type="molecule type" value="Genomic_DNA"/>
</dbReference>
<dbReference type="eggNOG" id="ENOG5032GF8">
    <property type="taxonomic scope" value="Bacteria"/>
</dbReference>
<feature type="domain" description="Lipoprotein-associated type-17" evidence="2">
    <location>
        <begin position="831"/>
        <end position="898"/>
    </location>
</feature>
<keyword evidence="4" id="KW-1185">Reference proteome</keyword>
<evidence type="ECO:0000256" key="1">
    <source>
        <dbReference type="SAM" id="SignalP"/>
    </source>
</evidence>
<keyword evidence="1" id="KW-0732">Signal</keyword>
<reference evidence="3 4" key="3">
    <citation type="journal article" date="2011" name="J. Bacteriol.">
        <title>Genome sequences of Mycoplasma alligatoris A21JP2T and Mycoplasma crocodyli MP145T.</title>
        <authorList>
            <person name="Brown D.R."/>
            <person name="Farmerie W.G."/>
            <person name="May M."/>
            <person name="Benders G.A."/>
            <person name="Durkin A.S."/>
            <person name="Hlavinka K."/>
            <person name="Hostetler J."/>
            <person name="Jackson J."/>
            <person name="Johnson J."/>
            <person name="Miller R.H."/>
            <person name="Paralanov V."/>
            <person name="Radune D."/>
            <person name="Szczypinski B."/>
            <person name="Glass J.I."/>
        </authorList>
    </citation>
    <scope>NUCLEOTIDE SEQUENCE [LARGE SCALE GENOMIC DNA]</scope>
    <source>
        <strain evidence="4">ATCC 51981 / MP145</strain>
    </source>
</reference>
<dbReference type="KEGG" id="mcd:MCRO_0169"/>
<evidence type="ECO:0000259" key="2">
    <source>
        <dbReference type="Pfam" id="PF04200"/>
    </source>
</evidence>
<evidence type="ECO:0000313" key="4">
    <source>
        <dbReference type="Proteomes" id="UP000001845"/>
    </source>
</evidence>
<feature type="domain" description="Lipoprotein-associated type-17" evidence="2">
    <location>
        <begin position="629"/>
        <end position="715"/>
    </location>
</feature>
<feature type="signal peptide" evidence="1">
    <location>
        <begin position="1"/>
        <end position="23"/>
    </location>
</feature>
<name>D5E4Z7_MYCCM</name>
<dbReference type="Proteomes" id="UP000001845">
    <property type="component" value="Chromosome"/>
</dbReference>
<feature type="chain" id="PRO_5003070495" evidence="1">
    <location>
        <begin position="24"/>
        <end position="898"/>
    </location>
</feature>
<dbReference type="HOGENOM" id="CLU_322332_0_0_14"/>
<dbReference type="AlphaFoldDB" id="D5E4Z7"/>